<organism evidence="3 4">
    <name type="scientific">Mesorhizobium intechi</name>
    <dbReference type="NCBI Taxonomy" id="537601"/>
    <lineage>
        <taxon>Bacteria</taxon>
        <taxon>Pseudomonadati</taxon>
        <taxon>Pseudomonadota</taxon>
        <taxon>Alphaproteobacteria</taxon>
        <taxon>Hyphomicrobiales</taxon>
        <taxon>Phyllobacteriaceae</taxon>
        <taxon>Mesorhizobium</taxon>
    </lineage>
</organism>
<dbReference type="EMBL" id="PNOT02000031">
    <property type="protein sequence ID" value="TSE13798.1"/>
    <property type="molecule type" value="Genomic_DNA"/>
</dbReference>
<keyword evidence="4" id="KW-1185">Reference proteome</keyword>
<feature type="compositionally biased region" description="Low complexity" evidence="1">
    <location>
        <begin position="67"/>
        <end position="80"/>
    </location>
</feature>
<dbReference type="Proteomes" id="UP000235507">
    <property type="component" value="Unassembled WGS sequence"/>
</dbReference>
<name>A0A8T9B041_9HYPH</name>
<dbReference type="RefSeq" id="WP_143972763.1">
    <property type="nucleotide sequence ID" value="NZ_PNOT02000031.1"/>
</dbReference>
<sequence>MRVAKRWILGISVFCALLPTEVFAAYKCGNPAICKAVCGAEICGKISASNRDMKALDLGGPGQLAASSGGSSSGTSSKKTYTCSNPAICIAVCGKKT</sequence>
<feature type="chain" id="PRO_5035844341" evidence="2">
    <location>
        <begin position="25"/>
        <end position="97"/>
    </location>
</feature>
<feature type="region of interest" description="Disordered" evidence="1">
    <location>
        <begin position="61"/>
        <end position="80"/>
    </location>
</feature>
<accession>A0A8T9B041</accession>
<dbReference type="OrthoDB" id="8082445at2"/>
<gene>
    <name evidence="3" type="ORF">C1D09_002100</name>
</gene>
<evidence type="ECO:0000313" key="4">
    <source>
        <dbReference type="Proteomes" id="UP000235507"/>
    </source>
</evidence>
<comment type="caution">
    <text evidence="3">The sequence shown here is derived from an EMBL/GenBank/DDBJ whole genome shotgun (WGS) entry which is preliminary data.</text>
</comment>
<proteinExistence type="predicted"/>
<dbReference type="AlphaFoldDB" id="A0A8T9B041"/>
<protein>
    <submittedName>
        <fullName evidence="3">Uncharacterized protein</fullName>
    </submittedName>
</protein>
<feature type="non-terminal residue" evidence="3">
    <location>
        <position position="97"/>
    </location>
</feature>
<keyword evidence="2" id="KW-0732">Signal</keyword>
<reference evidence="3" key="1">
    <citation type="submission" date="2019-07" db="EMBL/GenBank/DDBJ databases">
        <title>Mesorhizobum intechiensis sp. nov. isolated from nodules of Lotus tenuis growing in lowlands of the Flooding Pampa, Argentina.</title>
        <authorList>
            <person name="Estrella M.J."/>
            <person name="Torres Tejerizo G.A."/>
            <person name="Cumpa Velazquez L.M."/>
            <person name="Fontana F."/>
            <person name="Hansen L."/>
            <person name="Pistorio M."/>
            <person name="Sannazzaro A.I."/>
        </authorList>
    </citation>
    <scope>NUCLEOTIDE SEQUENCE</scope>
    <source>
        <strain evidence="3">BD68</strain>
    </source>
</reference>
<evidence type="ECO:0000313" key="3">
    <source>
        <dbReference type="EMBL" id="TSE13798.1"/>
    </source>
</evidence>
<feature type="signal peptide" evidence="2">
    <location>
        <begin position="1"/>
        <end position="24"/>
    </location>
</feature>
<evidence type="ECO:0000256" key="1">
    <source>
        <dbReference type="SAM" id="MobiDB-lite"/>
    </source>
</evidence>
<evidence type="ECO:0000256" key="2">
    <source>
        <dbReference type="SAM" id="SignalP"/>
    </source>
</evidence>